<proteinExistence type="predicted"/>
<organism evidence="1 2">
    <name type="scientific">Aphis craccivora</name>
    <name type="common">Cowpea aphid</name>
    <dbReference type="NCBI Taxonomy" id="307492"/>
    <lineage>
        <taxon>Eukaryota</taxon>
        <taxon>Metazoa</taxon>
        <taxon>Ecdysozoa</taxon>
        <taxon>Arthropoda</taxon>
        <taxon>Hexapoda</taxon>
        <taxon>Insecta</taxon>
        <taxon>Pterygota</taxon>
        <taxon>Neoptera</taxon>
        <taxon>Paraneoptera</taxon>
        <taxon>Hemiptera</taxon>
        <taxon>Sternorrhyncha</taxon>
        <taxon>Aphidomorpha</taxon>
        <taxon>Aphidoidea</taxon>
        <taxon>Aphididae</taxon>
        <taxon>Aphidini</taxon>
        <taxon>Aphis</taxon>
        <taxon>Aphis</taxon>
    </lineage>
</organism>
<reference evidence="1 2" key="1">
    <citation type="submission" date="2019-08" db="EMBL/GenBank/DDBJ databases">
        <title>Whole genome of Aphis craccivora.</title>
        <authorList>
            <person name="Voronova N.V."/>
            <person name="Shulinski R.S."/>
            <person name="Bandarenka Y.V."/>
            <person name="Zhorov D.G."/>
            <person name="Warner D."/>
        </authorList>
    </citation>
    <scope>NUCLEOTIDE SEQUENCE [LARGE SCALE GENOMIC DNA]</scope>
    <source>
        <strain evidence="1">180601</strain>
        <tissue evidence="1">Whole Body</tissue>
    </source>
</reference>
<protein>
    <submittedName>
        <fullName evidence="1">Uncharacterized protein</fullName>
    </submittedName>
</protein>
<comment type="caution">
    <text evidence="1">The sequence shown here is derived from an EMBL/GenBank/DDBJ whole genome shotgun (WGS) entry which is preliminary data.</text>
</comment>
<dbReference type="Proteomes" id="UP000478052">
    <property type="component" value="Unassembled WGS sequence"/>
</dbReference>
<gene>
    <name evidence="1" type="ORF">FWK35_00017756</name>
</gene>
<name>A0A6G0Z1A4_APHCR</name>
<dbReference type="AlphaFoldDB" id="A0A6G0Z1A4"/>
<accession>A0A6G0Z1A4</accession>
<sequence>MCVCSFMSVYNITCQNNASISNFGYGYRWQSKYPLYIIEIKSKVKFQ</sequence>
<evidence type="ECO:0000313" key="2">
    <source>
        <dbReference type="Proteomes" id="UP000478052"/>
    </source>
</evidence>
<evidence type="ECO:0000313" key="1">
    <source>
        <dbReference type="EMBL" id="KAF0764373.1"/>
    </source>
</evidence>
<dbReference type="EMBL" id="VUJU01001650">
    <property type="protein sequence ID" value="KAF0764373.1"/>
    <property type="molecule type" value="Genomic_DNA"/>
</dbReference>
<keyword evidence="2" id="KW-1185">Reference proteome</keyword>